<keyword evidence="4" id="KW-0328">Glycosyltransferase</keyword>
<accession>W0SBF1</accession>
<dbReference type="Pfam" id="PF18912">
    <property type="entry name" value="DZR_2"/>
    <property type="match status" value="1"/>
</dbReference>
<evidence type="ECO:0000259" key="3">
    <source>
        <dbReference type="Pfam" id="PF18912"/>
    </source>
</evidence>
<dbReference type="Gene3D" id="3.40.50.2020">
    <property type="match status" value="1"/>
</dbReference>
<keyword evidence="4" id="KW-0808">Transferase</keyword>
<protein>
    <submittedName>
        <fullName evidence="4">Phosphoribosyltransferase</fullName>
    </submittedName>
</protein>
<dbReference type="InterPro" id="IPR000836">
    <property type="entry name" value="PRTase_dom"/>
</dbReference>
<dbReference type="Proteomes" id="UP000031637">
    <property type="component" value="Chromosome"/>
</dbReference>
<evidence type="ECO:0000256" key="1">
    <source>
        <dbReference type="ARBA" id="ARBA00008007"/>
    </source>
</evidence>
<dbReference type="CDD" id="cd06223">
    <property type="entry name" value="PRTases_typeI"/>
    <property type="match status" value="1"/>
</dbReference>
<dbReference type="GO" id="GO:0016757">
    <property type="term" value="F:glycosyltransferase activity"/>
    <property type="evidence" value="ECO:0007669"/>
    <property type="project" value="UniProtKB-KW"/>
</dbReference>
<reference evidence="4 5" key="1">
    <citation type="journal article" date="2014" name="Syst. Appl. Microbiol.">
        <title>Complete genomes of freshwater sulfur oxidizers Sulfuricella denitrificans skB26 and Sulfuritalea hydrogenivorans sk43H: genetic insights into the sulfur oxidation pathway of betaproteobacteria.</title>
        <authorList>
            <person name="Watanabe T."/>
            <person name="Kojima H."/>
            <person name="Fukui M."/>
        </authorList>
    </citation>
    <scope>NUCLEOTIDE SEQUENCE [LARGE SCALE GENOMIC DNA]</scope>
    <source>
        <strain evidence="4">DSM22779</strain>
    </source>
</reference>
<comment type="similarity">
    <text evidence="1">Belongs to the ComF/GntX family.</text>
</comment>
<gene>
    <name evidence="4" type="ORF">SUTH_00734</name>
</gene>
<feature type="domain" description="Double zinc ribbon" evidence="3">
    <location>
        <begin position="20"/>
        <end position="72"/>
    </location>
</feature>
<dbReference type="Pfam" id="PF00156">
    <property type="entry name" value="Pribosyltran"/>
    <property type="match status" value="1"/>
</dbReference>
<dbReference type="InterPro" id="IPR044005">
    <property type="entry name" value="DZR_2"/>
</dbReference>
<dbReference type="PANTHER" id="PTHR47505:SF1">
    <property type="entry name" value="DNA UTILIZATION PROTEIN YHGH"/>
    <property type="match status" value="1"/>
</dbReference>
<dbReference type="KEGG" id="shd:SUTH_00734"/>
<feature type="domain" description="Phosphoribosyltransferase" evidence="2">
    <location>
        <begin position="144"/>
        <end position="240"/>
    </location>
</feature>
<dbReference type="EMBL" id="AP012547">
    <property type="protein sequence ID" value="BAO28544.1"/>
    <property type="molecule type" value="Genomic_DNA"/>
</dbReference>
<dbReference type="AlphaFoldDB" id="W0SBF1"/>
<evidence type="ECO:0000313" key="4">
    <source>
        <dbReference type="EMBL" id="BAO28544.1"/>
    </source>
</evidence>
<evidence type="ECO:0000259" key="2">
    <source>
        <dbReference type="Pfam" id="PF00156"/>
    </source>
</evidence>
<dbReference type="HOGENOM" id="CLU_054549_0_1_4"/>
<dbReference type="InterPro" id="IPR029057">
    <property type="entry name" value="PRTase-like"/>
</dbReference>
<dbReference type="STRING" id="1223802.SUTH_00734"/>
<dbReference type="InterPro" id="IPR051910">
    <property type="entry name" value="ComF/GntX_DNA_util-trans"/>
</dbReference>
<sequence length="243" mass="25939">MSIAAGMATGLAKAVKSCAAALLPQDCFLCAAPADDKLLCPSCAAGLPYLSAARCPVCALPTPDSSVCGACLKQPPHFDATHAVFRYEAPIDSLVQALKYAHRLASADFLGSALAQIAVPLRPDLIVPVPLSRARLVERGFNQAVEIARPLARALGTALELDHIHRRRDTRPQASLPWKERAKNIRHAFECDLDLGGKTVLVVDDVMTTGATLDELARTLKAHGASRVENRVLARALKDRGPL</sequence>
<dbReference type="SUPFAM" id="SSF53271">
    <property type="entry name" value="PRTase-like"/>
    <property type="match status" value="1"/>
</dbReference>
<name>W0SBF1_9PROT</name>
<proteinExistence type="inferred from homology"/>
<organism evidence="4 5">
    <name type="scientific">Sulfuritalea hydrogenivorans sk43H</name>
    <dbReference type="NCBI Taxonomy" id="1223802"/>
    <lineage>
        <taxon>Bacteria</taxon>
        <taxon>Pseudomonadati</taxon>
        <taxon>Pseudomonadota</taxon>
        <taxon>Betaproteobacteria</taxon>
        <taxon>Nitrosomonadales</taxon>
        <taxon>Sterolibacteriaceae</taxon>
        <taxon>Sulfuritalea</taxon>
    </lineage>
</organism>
<dbReference type="PANTHER" id="PTHR47505">
    <property type="entry name" value="DNA UTILIZATION PROTEIN YHGH"/>
    <property type="match status" value="1"/>
</dbReference>
<evidence type="ECO:0000313" key="5">
    <source>
        <dbReference type="Proteomes" id="UP000031637"/>
    </source>
</evidence>
<keyword evidence="5" id="KW-1185">Reference proteome</keyword>